<feature type="region of interest" description="Disordered" evidence="2">
    <location>
        <begin position="336"/>
        <end position="411"/>
    </location>
</feature>
<proteinExistence type="inferred from homology"/>
<dbReference type="GO" id="GO:0004197">
    <property type="term" value="F:cysteine-type endopeptidase activity"/>
    <property type="evidence" value="ECO:0007669"/>
    <property type="project" value="InterPro"/>
</dbReference>
<dbReference type="GO" id="GO:0006508">
    <property type="term" value="P:proteolysis"/>
    <property type="evidence" value="ECO:0007669"/>
    <property type="project" value="InterPro"/>
</dbReference>
<dbReference type="InterPro" id="IPR029030">
    <property type="entry name" value="Caspase-like_dom_sf"/>
</dbReference>
<dbReference type="OrthoDB" id="3223806at2759"/>
<gene>
    <name evidence="4" type="ORF">JKF63_01147</name>
</gene>
<reference evidence="4 5" key="1">
    <citation type="submission" date="2021-02" db="EMBL/GenBank/DDBJ databases">
        <title>Porcisia hertigi Genome sequencing and assembly.</title>
        <authorList>
            <person name="Almutairi H."/>
            <person name="Gatherer D."/>
        </authorList>
    </citation>
    <scope>NUCLEOTIDE SEQUENCE [LARGE SCALE GENOMIC DNA]</scope>
    <source>
        <strain evidence="4 5">C119</strain>
    </source>
</reference>
<dbReference type="AlphaFoldDB" id="A0A836IDV7"/>
<dbReference type="GO" id="GO:0005737">
    <property type="term" value="C:cytoplasm"/>
    <property type="evidence" value="ECO:0007669"/>
    <property type="project" value="TreeGrafter"/>
</dbReference>
<dbReference type="Gene3D" id="3.40.50.12660">
    <property type="match status" value="1"/>
</dbReference>
<name>A0A836IDV7_9TRYP</name>
<dbReference type="KEGG" id="phet:94287272"/>
<dbReference type="SUPFAM" id="SSF52129">
    <property type="entry name" value="Caspase-like"/>
    <property type="match status" value="1"/>
</dbReference>
<comment type="similarity">
    <text evidence="1">Belongs to the peptidase C14B family.</text>
</comment>
<evidence type="ECO:0000313" key="5">
    <source>
        <dbReference type="Proteomes" id="UP000674318"/>
    </source>
</evidence>
<feature type="compositionally biased region" description="Low complexity" evidence="2">
    <location>
        <begin position="359"/>
        <end position="369"/>
    </location>
</feature>
<accession>A0A836IDV7</accession>
<comment type="caution">
    <text evidence="4">The sequence shown here is derived from an EMBL/GenBank/DDBJ whole genome shotgun (WGS) entry which is preliminary data.</text>
</comment>
<feature type="domain" description="Peptidase C14 caspase" evidence="3">
    <location>
        <begin position="63"/>
        <end position="308"/>
    </location>
</feature>
<evidence type="ECO:0000256" key="1">
    <source>
        <dbReference type="ARBA" id="ARBA00009005"/>
    </source>
</evidence>
<sequence>MNALFGALVSGAISTVIPMLANGLLSVKQPPRVDFNAGRRMIHTVRPIIPYRAPMPYTGGRVRALFIGINYTGTSHALRGCVNDVRSMLGTLQQISFPISECCILVDDPSFPGCTAMPTRENIIKHMLWLTTGLAPGDVLFFHFSGHGGQTKSKRDTQESHDQCLLPVDHASEGGILDDDLFLMLVAPLPPGVRMTCVFDCCHSASMLDLPFSYVASRMGSGGAHEQMQLMRRDNFSNGDVVMFSGCTDSGTSADVHDGGKANGAATLAFTWSLLHTQGFSYLNILLKTREELRKKGRTQVPQLTSSKPIDLYKPFSLFGMITPNATMIQCVPQQFRQPPQNFPPQAPPPPRAYTTYIQSQPQGQSSPPRQEKGRFGNVAPGYPAQMRPGAASQWRPSRPLPAPPPRGGGGRGVPACVAARLCAGNTRLMRQTKIFFFIFGHRRRLVVNGSWCCKDDNVFAPLLSLQLSPPF</sequence>
<dbReference type="RefSeq" id="XP_067753352.1">
    <property type="nucleotide sequence ID" value="XM_067897195.1"/>
</dbReference>
<dbReference type="InterPro" id="IPR011600">
    <property type="entry name" value="Pept_C14_caspase"/>
</dbReference>
<dbReference type="InterPro" id="IPR050452">
    <property type="entry name" value="Metacaspase"/>
</dbReference>
<evidence type="ECO:0000256" key="2">
    <source>
        <dbReference type="SAM" id="MobiDB-lite"/>
    </source>
</evidence>
<evidence type="ECO:0000313" key="4">
    <source>
        <dbReference type="EMBL" id="KAG5492568.1"/>
    </source>
</evidence>
<keyword evidence="5" id="KW-1185">Reference proteome</keyword>
<dbReference type="PANTHER" id="PTHR48104:SF30">
    <property type="entry name" value="METACASPASE-1"/>
    <property type="match status" value="1"/>
</dbReference>
<dbReference type="GeneID" id="94287272"/>
<dbReference type="Proteomes" id="UP000674318">
    <property type="component" value="Chromosome 35"/>
</dbReference>
<evidence type="ECO:0000259" key="3">
    <source>
        <dbReference type="Pfam" id="PF00656"/>
    </source>
</evidence>
<feature type="compositionally biased region" description="Pro residues" evidence="2">
    <location>
        <begin position="341"/>
        <end position="352"/>
    </location>
</feature>
<dbReference type="EMBL" id="JAFJZO010000035">
    <property type="protein sequence ID" value="KAG5492568.1"/>
    <property type="molecule type" value="Genomic_DNA"/>
</dbReference>
<dbReference type="PANTHER" id="PTHR48104">
    <property type="entry name" value="METACASPASE-4"/>
    <property type="match status" value="1"/>
</dbReference>
<organism evidence="4 5">
    <name type="scientific">Porcisia hertigi</name>
    <dbReference type="NCBI Taxonomy" id="2761500"/>
    <lineage>
        <taxon>Eukaryota</taxon>
        <taxon>Discoba</taxon>
        <taxon>Euglenozoa</taxon>
        <taxon>Kinetoplastea</taxon>
        <taxon>Metakinetoplastina</taxon>
        <taxon>Trypanosomatida</taxon>
        <taxon>Trypanosomatidae</taxon>
        <taxon>Leishmaniinae</taxon>
        <taxon>Porcisia</taxon>
    </lineage>
</organism>
<protein>
    <recommendedName>
        <fullName evidence="3">Peptidase C14 caspase domain-containing protein</fullName>
    </recommendedName>
</protein>
<dbReference type="Pfam" id="PF00656">
    <property type="entry name" value="Peptidase_C14"/>
    <property type="match status" value="1"/>
</dbReference>